<comment type="caution">
    <text evidence="2">The sequence shown here is derived from an EMBL/GenBank/DDBJ whole genome shotgun (WGS) entry which is preliminary data.</text>
</comment>
<gene>
    <name evidence="2" type="ORF">FJM65_14905</name>
</gene>
<keyword evidence="3" id="KW-1185">Reference proteome</keyword>
<organism evidence="2 3">
    <name type="scientific">Pontibacter mangrovi</name>
    <dbReference type="NCBI Taxonomy" id="2589816"/>
    <lineage>
        <taxon>Bacteria</taxon>
        <taxon>Pseudomonadati</taxon>
        <taxon>Bacteroidota</taxon>
        <taxon>Cytophagia</taxon>
        <taxon>Cytophagales</taxon>
        <taxon>Hymenobacteraceae</taxon>
        <taxon>Pontibacter</taxon>
    </lineage>
</organism>
<keyword evidence="1" id="KW-0812">Transmembrane</keyword>
<feature type="transmembrane region" description="Helical" evidence="1">
    <location>
        <begin position="165"/>
        <end position="185"/>
    </location>
</feature>
<keyword evidence="1" id="KW-0472">Membrane</keyword>
<evidence type="ECO:0000313" key="3">
    <source>
        <dbReference type="Proteomes" id="UP000316727"/>
    </source>
</evidence>
<dbReference type="OrthoDB" id="1344570at2"/>
<feature type="transmembrane region" description="Helical" evidence="1">
    <location>
        <begin position="129"/>
        <end position="153"/>
    </location>
</feature>
<evidence type="ECO:0000313" key="2">
    <source>
        <dbReference type="EMBL" id="TPE43392.1"/>
    </source>
</evidence>
<accession>A0A501W3Q7</accession>
<reference evidence="2 3" key="1">
    <citation type="submission" date="2019-06" db="EMBL/GenBank/DDBJ databases">
        <title>A novel bacterium of genus Pontibacter, isolated from marine sediment.</title>
        <authorList>
            <person name="Huang H."/>
            <person name="Mo K."/>
            <person name="Hu Y."/>
        </authorList>
    </citation>
    <scope>NUCLEOTIDE SEQUENCE [LARGE SCALE GENOMIC DNA]</scope>
    <source>
        <strain evidence="2 3">HB172049</strain>
    </source>
</reference>
<feature type="transmembrane region" description="Helical" evidence="1">
    <location>
        <begin position="94"/>
        <end position="117"/>
    </location>
</feature>
<feature type="transmembrane region" description="Helical" evidence="1">
    <location>
        <begin position="191"/>
        <end position="212"/>
    </location>
</feature>
<proteinExistence type="predicted"/>
<feature type="transmembrane region" description="Helical" evidence="1">
    <location>
        <begin position="21"/>
        <end position="41"/>
    </location>
</feature>
<name>A0A501W3Q7_9BACT</name>
<protein>
    <submittedName>
        <fullName evidence="2">DUF998 domain-containing protein</fullName>
    </submittedName>
</protein>
<feature type="transmembrane region" description="Helical" evidence="1">
    <location>
        <begin position="61"/>
        <end position="82"/>
    </location>
</feature>
<dbReference type="Pfam" id="PF06197">
    <property type="entry name" value="DUF998"/>
    <property type="match status" value="1"/>
</dbReference>
<sequence length="224" mass="24352">MREAIHARSRFSRGLMRAGAVSCFTACIGDFVVTSLLSMLYPGYNFIEQSESLLSVSGSPVAHWVAAWSVVFTGLLVLFALGLQVAFGKTHRGITLLCWLVAIYGIGEGLISGLFPYDFVHGRLTVAGQIHAVGGIAGQAGLYFVPAVAWYALHGEHPGIKVLSVLVMVAGGVFLLLFGAAKLHLIGYRGLWQRLFMGVYFLYLMYLAWLTYRQAGKSQVRAST</sequence>
<dbReference type="Proteomes" id="UP000316727">
    <property type="component" value="Unassembled WGS sequence"/>
</dbReference>
<keyword evidence="1" id="KW-1133">Transmembrane helix</keyword>
<dbReference type="AlphaFoldDB" id="A0A501W3Q7"/>
<dbReference type="EMBL" id="VFRQ01000007">
    <property type="protein sequence ID" value="TPE43392.1"/>
    <property type="molecule type" value="Genomic_DNA"/>
</dbReference>
<evidence type="ECO:0000256" key="1">
    <source>
        <dbReference type="SAM" id="Phobius"/>
    </source>
</evidence>
<dbReference type="InterPro" id="IPR009339">
    <property type="entry name" value="DUF998"/>
</dbReference>